<gene>
    <name evidence="1" type="ORF">LR394_13700</name>
</gene>
<sequence>MTDVRISRLPLKVPAWLVREAWVGGSLSVNVAASLSSALVESLCRAAGASVAWSSETALAATVRY</sequence>
<accession>A0A9X1ND79</accession>
<evidence type="ECO:0000313" key="1">
    <source>
        <dbReference type="EMBL" id="MCD5311960.1"/>
    </source>
</evidence>
<dbReference type="EMBL" id="JAJOMB010000006">
    <property type="protein sequence ID" value="MCD5311960.1"/>
    <property type="molecule type" value="Genomic_DNA"/>
</dbReference>
<name>A0A9X1ND79_9ACTN</name>
<evidence type="ECO:0000313" key="2">
    <source>
        <dbReference type="Proteomes" id="UP001138997"/>
    </source>
</evidence>
<reference evidence="1" key="1">
    <citation type="submission" date="2021-11" db="EMBL/GenBank/DDBJ databases">
        <title>Streptomyces corallinus and Kineosporia corallina sp. nov., two new coral-derived marine actinobacteria.</title>
        <authorList>
            <person name="Buangrab K."/>
            <person name="Sutthacheep M."/>
            <person name="Yeemin T."/>
            <person name="Harunari E."/>
            <person name="Igarashi Y."/>
            <person name="Sripreechasak P."/>
            <person name="Kanchanasin P."/>
            <person name="Tanasupawat S."/>
            <person name="Phongsopitanun W."/>
        </authorList>
    </citation>
    <scope>NUCLEOTIDE SEQUENCE</scope>
    <source>
        <strain evidence="1">JCM 31032</strain>
    </source>
</reference>
<dbReference type="AlphaFoldDB" id="A0A9X1ND79"/>
<proteinExistence type="predicted"/>
<dbReference type="RefSeq" id="WP_231441691.1">
    <property type="nucleotide sequence ID" value="NZ_JAJOMB010000006.1"/>
</dbReference>
<organism evidence="1 2">
    <name type="scientific">Kineosporia babensis</name>
    <dbReference type="NCBI Taxonomy" id="499548"/>
    <lineage>
        <taxon>Bacteria</taxon>
        <taxon>Bacillati</taxon>
        <taxon>Actinomycetota</taxon>
        <taxon>Actinomycetes</taxon>
        <taxon>Kineosporiales</taxon>
        <taxon>Kineosporiaceae</taxon>
        <taxon>Kineosporia</taxon>
    </lineage>
</organism>
<protein>
    <submittedName>
        <fullName evidence="1">Uncharacterized protein</fullName>
    </submittedName>
</protein>
<dbReference type="Proteomes" id="UP001138997">
    <property type="component" value="Unassembled WGS sequence"/>
</dbReference>
<keyword evidence="2" id="KW-1185">Reference proteome</keyword>
<comment type="caution">
    <text evidence="1">The sequence shown here is derived from an EMBL/GenBank/DDBJ whole genome shotgun (WGS) entry which is preliminary data.</text>
</comment>